<dbReference type="InterPro" id="IPR045436">
    <property type="entry name" value="DUF6507"/>
</dbReference>
<evidence type="ECO:0000313" key="3">
    <source>
        <dbReference type="Proteomes" id="UP000318331"/>
    </source>
</evidence>
<evidence type="ECO:0008006" key="4">
    <source>
        <dbReference type="Google" id="ProtNLM"/>
    </source>
</evidence>
<dbReference type="AlphaFoldDB" id="A0A543I5V4"/>
<accession>A0A543I5V4</accession>
<dbReference type="OrthoDB" id="9945009at2"/>
<dbReference type="EMBL" id="VFPN01000001">
    <property type="protein sequence ID" value="TQM65979.1"/>
    <property type="molecule type" value="Genomic_DNA"/>
</dbReference>
<proteinExistence type="predicted"/>
<dbReference type="Proteomes" id="UP000318331">
    <property type="component" value="Unassembled WGS sequence"/>
</dbReference>
<sequence>MNGWQLDSPGVNTVLTNTQTAAQTLGTDLSTVNDALEPLQTGAGFDGIVAGAYAGFLEDQNARVTALMNRFNAGLSATAAARLAIEMGNEEIASNMIAGTEQAAKTGDMTVFQGDAGA</sequence>
<gene>
    <name evidence="1" type="ORF">FB466_0795</name>
    <name evidence="2" type="ORF">FB466_0799</name>
</gene>
<dbReference type="Pfam" id="PF20117">
    <property type="entry name" value="DUF6507"/>
    <property type="match status" value="1"/>
</dbReference>
<dbReference type="EMBL" id="VFPN01000001">
    <property type="protein sequence ID" value="TQM65975.1"/>
    <property type="molecule type" value="Genomic_DNA"/>
</dbReference>
<keyword evidence="3" id="KW-1185">Reference proteome</keyword>
<reference evidence="1 3" key="1">
    <citation type="submission" date="2019-06" db="EMBL/GenBank/DDBJ databases">
        <title>Sequencing the genomes of 1000 actinobacteria strains.</title>
        <authorList>
            <person name="Klenk H.-P."/>
        </authorList>
    </citation>
    <scope>NUCLEOTIDE SEQUENCE [LARGE SCALE GENOMIC DNA]</scope>
    <source>
        <strain evidence="1 3">DSM 18031</strain>
    </source>
</reference>
<protein>
    <recommendedName>
        <fullName evidence="4">Excreted virulence factor EspC (Type VII ESX diderm)</fullName>
    </recommendedName>
</protein>
<organism evidence="1 3">
    <name type="scientific">Klugiella xanthotipulae</name>
    <dbReference type="NCBI Taxonomy" id="244735"/>
    <lineage>
        <taxon>Bacteria</taxon>
        <taxon>Bacillati</taxon>
        <taxon>Actinomycetota</taxon>
        <taxon>Actinomycetes</taxon>
        <taxon>Micrococcales</taxon>
        <taxon>Microbacteriaceae</taxon>
        <taxon>Klugiella</taxon>
    </lineage>
</organism>
<comment type="caution">
    <text evidence="1">The sequence shown here is derived from an EMBL/GenBank/DDBJ whole genome shotgun (WGS) entry which is preliminary data.</text>
</comment>
<name>A0A543I5V4_9MICO</name>
<evidence type="ECO:0000313" key="2">
    <source>
        <dbReference type="EMBL" id="TQM65979.1"/>
    </source>
</evidence>
<dbReference type="RefSeq" id="WP_141915990.1">
    <property type="nucleotide sequence ID" value="NZ_BAAAYS010000036.1"/>
</dbReference>
<evidence type="ECO:0000313" key="1">
    <source>
        <dbReference type="EMBL" id="TQM65975.1"/>
    </source>
</evidence>